<keyword evidence="5" id="KW-0804">Transcription</keyword>
<dbReference type="InterPro" id="IPR036388">
    <property type="entry name" value="WH-like_DNA-bd_sf"/>
</dbReference>
<evidence type="ECO:0000313" key="8">
    <source>
        <dbReference type="EMBL" id="POH75444.1"/>
    </source>
</evidence>
<dbReference type="NCBIfam" id="TIGR02937">
    <property type="entry name" value="sigma70-ECF"/>
    <property type="match status" value="1"/>
</dbReference>
<dbReference type="InterPro" id="IPR014284">
    <property type="entry name" value="RNA_pol_sigma-70_dom"/>
</dbReference>
<keyword evidence="9" id="KW-1185">Reference proteome</keyword>
<dbReference type="Pfam" id="PF04542">
    <property type="entry name" value="Sigma70_r2"/>
    <property type="match status" value="1"/>
</dbReference>
<dbReference type="PANTHER" id="PTHR43133:SF8">
    <property type="entry name" value="RNA POLYMERASE SIGMA FACTOR HI_1459-RELATED"/>
    <property type="match status" value="1"/>
</dbReference>
<reference evidence="8 9" key="1">
    <citation type="submission" date="2018-01" db="EMBL/GenBank/DDBJ databases">
        <title>Arthrobacter sp. nov., from glaciers in China.</title>
        <authorList>
            <person name="Liu Q."/>
            <person name="Xin Y.-H."/>
        </authorList>
    </citation>
    <scope>NUCLEOTIDE SEQUENCE [LARGE SCALE GENOMIC DNA]</scope>
    <source>
        <strain evidence="8 9">HLT2-12-2</strain>
    </source>
</reference>
<gene>
    <name evidence="8" type="ORF">CVS27_00940</name>
</gene>
<keyword evidence="4" id="KW-0238">DNA-binding</keyword>
<evidence type="ECO:0000256" key="4">
    <source>
        <dbReference type="ARBA" id="ARBA00023125"/>
    </source>
</evidence>
<dbReference type="Gene3D" id="1.10.10.10">
    <property type="entry name" value="Winged helix-like DNA-binding domain superfamily/Winged helix DNA-binding domain"/>
    <property type="match status" value="1"/>
</dbReference>
<dbReference type="Proteomes" id="UP000237061">
    <property type="component" value="Unassembled WGS sequence"/>
</dbReference>
<dbReference type="InterPro" id="IPR013325">
    <property type="entry name" value="RNA_pol_sigma_r2"/>
</dbReference>
<dbReference type="PANTHER" id="PTHR43133">
    <property type="entry name" value="RNA POLYMERASE ECF-TYPE SIGMA FACTO"/>
    <property type="match status" value="1"/>
</dbReference>
<evidence type="ECO:0000259" key="7">
    <source>
        <dbReference type="Pfam" id="PF08281"/>
    </source>
</evidence>
<sequence>MVSTHGATVLRVCRALVGVSDADDVWQETFLAALRVYPTASKITNWQAWLVTIARNKAVDHHRKSFRLPVPASGSGVSDSSDGIFAGDARLGAAGHGGGDAVAHVVAANLEAATVWAALAKLSHTQREAVVFHHLAGLPYREVAHLLGNSPEAARRAASDGMKALRVILAQSRTVSERTSGEH</sequence>
<evidence type="ECO:0000256" key="5">
    <source>
        <dbReference type="ARBA" id="ARBA00023163"/>
    </source>
</evidence>
<protein>
    <submittedName>
        <fullName evidence="8">RNA polymerase subunit sigma-24</fullName>
    </submittedName>
</protein>
<evidence type="ECO:0000256" key="1">
    <source>
        <dbReference type="ARBA" id="ARBA00010641"/>
    </source>
</evidence>
<organism evidence="8 9">
    <name type="scientific">Arthrobacter glacialis</name>
    <dbReference type="NCBI Taxonomy" id="1664"/>
    <lineage>
        <taxon>Bacteria</taxon>
        <taxon>Bacillati</taxon>
        <taxon>Actinomycetota</taxon>
        <taxon>Actinomycetes</taxon>
        <taxon>Micrococcales</taxon>
        <taxon>Micrococcaceae</taxon>
        <taxon>Arthrobacter</taxon>
    </lineage>
</organism>
<accession>A0A2S4A221</accession>
<evidence type="ECO:0000259" key="6">
    <source>
        <dbReference type="Pfam" id="PF04542"/>
    </source>
</evidence>
<evidence type="ECO:0000256" key="2">
    <source>
        <dbReference type="ARBA" id="ARBA00023015"/>
    </source>
</evidence>
<dbReference type="GO" id="GO:0006352">
    <property type="term" value="P:DNA-templated transcription initiation"/>
    <property type="evidence" value="ECO:0007669"/>
    <property type="project" value="InterPro"/>
</dbReference>
<evidence type="ECO:0000313" key="9">
    <source>
        <dbReference type="Proteomes" id="UP000237061"/>
    </source>
</evidence>
<dbReference type="GO" id="GO:0016987">
    <property type="term" value="F:sigma factor activity"/>
    <property type="evidence" value="ECO:0007669"/>
    <property type="project" value="UniProtKB-KW"/>
</dbReference>
<dbReference type="Pfam" id="PF08281">
    <property type="entry name" value="Sigma70_r4_2"/>
    <property type="match status" value="1"/>
</dbReference>
<dbReference type="AlphaFoldDB" id="A0A2S4A221"/>
<comment type="caution">
    <text evidence="8">The sequence shown here is derived from an EMBL/GenBank/DDBJ whole genome shotgun (WGS) entry which is preliminary data.</text>
</comment>
<dbReference type="OrthoDB" id="9803203at2"/>
<dbReference type="Gene3D" id="1.10.1740.10">
    <property type="match status" value="1"/>
</dbReference>
<dbReference type="InterPro" id="IPR013324">
    <property type="entry name" value="RNA_pol_sigma_r3/r4-like"/>
</dbReference>
<dbReference type="SUPFAM" id="SSF88946">
    <property type="entry name" value="Sigma2 domain of RNA polymerase sigma factors"/>
    <property type="match status" value="1"/>
</dbReference>
<comment type="similarity">
    <text evidence="1">Belongs to the sigma-70 factor family. ECF subfamily.</text>
</comment>
<dbReference type="GO" id="GO:0003677">
    <property type="term" value="F:DNA binding"/>
    <property type="evidence" value="ECO:0007669"/>
    <property type="project" value="UniProtKB-KW"/>
</dbReference>
<feature type="domain" description="RNA polymerase sigma factor 70 region 4 type 2" evidence="7">
    <location>
        <begin position="115"/>
        <end position="165"/>
    </location>
</feature>
<keyword evidence="3" id="KW-0731">Sigma factor</keyword>
<name>A0A2S4A221_ARTGL</name>
<dbReference type="SUPFAM" id="SSF88659">
    <property type="entry name" value="Sigma3 and sigma4 domains of RNA polymerase sigma factors"/>
    <property type="match status" value="1"/>
</dbReference>
<dbReference type="InterPro" id="IPR013249">
    <property type="entry name" value="RNA_pol_sigma70_r4_t2"/>
</dbReference>
<keyword evidence="2" id="KW-0805">Transcription regulation</keyword>
<dbReference type="InterPro" id="IPR039425">
    <property type="entry name" value="RNA_pol_sigma-70-like"/>
</dbReference>
<dbReference type="EMBL" id="PPXC01000001">
    <property type="protein sequence ID" value="POH75444.1"/>
    <property type="molecule type" value="Genomic_DNA"/>
</dbReference>
<dbReference type="InterPro" id="IPR007627">
    <property type="entry name" value="RNA_pol_sigma70_r2"/>
</dbReference>
<proteinExistence type="inferred from homology"/>
<feature type="domain" description="RNA polymerase sigma-70 region 2" evidence="6">
    <location>
        <begin position="1"/>
        <end position="64"/>
    </location>
</feature>
<evidence type="ECO:0000256" key="3">
    <source>
        <dbReference type="ARBA" id="ARBA00023082"/>
    </source>
</evidence>